<dbReference type="CDD" id="cd06170">
    <property type="entry name" value="LuxR_C_like"/>
    <property type="match status" value="1"/>
</dbReference>
<dbReference type="GO" id="GO:0003677">
    <property type="term" value="F:DNA binding"/>
    <property type="evidence" value="ECO:0007669"/>
    <property type="project" value="InterPro"/>
</dbReference>
<dbReference type="InterPro" id="IPR041664">
    <property type="entry name" value="AAA_16"/>
</dbReference>
<dbReference type="Gene3D" id="1.10.10.10">
    <property type="entry name" value="Winged helix-like DNA-binding domain superfamily/Winged helix DNA-binding domain"/>
    <property type="match status" value="1"/>
</dbReference>
<dbReference type="SUPFAM" id="SSF46894">
    <property type="entry name" value="C-terminal effector domain of the bipartite response regulators"/>
    <property type="match status" value="1"/>
</dbReference>
<dbReference type="SUPFAM" id="SSF52540">
    <property type="entry name" value="P-loop containing nucleoside triphosphate hydrolases"/>
    <property type="match status" value="1"/>
</dbReference>
<evidence type="ECO:0000313" key="3">
    <source>
        <dbReference type="EMBL" id="QJU69506.1"/>
    </source>
</evidence>
<accession>A0A6M5K9A9</accession>
<proteinExistence type="predicted"/>
<dbReference type="Pfam" id="PF13191">
    <property type="entry name" value="AAA_16"/>
    <property type="match status" value="1"/>
</dbReference>
<dbReference type="GO" id="GO:0005524">
    <property type="term" value="F:ATP binding"/>
    <property type="evidence" value="ECO:0007669"/>
    <property type="project" value="UniProtKB-KW"/>
</dbReference>
<dbReference type="PANTHER" id="PTHR16305:SF35">
    <property type="entry name" value="TRANSCRIPTIONAL ACTIVATOR DOMAIN"/>
    <property type="match status" value="1"/>
</dbReference>
<dbReference type="PRINTS" id="PR00038">
    <property type="entry name" value="HTHLUXR"/>
</dbReference>
<name>A0A6M5K9A9_9ACTN</name>
<reference evidence="3" key="1">
    <citation type="submission" date="2020-04" db="EMBL/GenBank/DDBJ databases">
        <title>Discovery, Biosynthesis and Heterologous Production of Loongmycin A, a Potent Anti-Cancer indolocarbazole alkaloid.</title>
        <authorList>
            <person name="Yang C."/>
            <person name="Zhang B."/>
            <person name="Xue W."/>
            <person name="Li W."/>
            <person name="Xu Z."/>
            <person name="Shi J."/>
            <person name="Shen Y."/>
            <person name="Jiao R."/>
            <person name="Tan R."/>
            <person name="Ge H."/>
        </authorList>
    </citation>
    <scope>NUCLEOTIDE SEQUENCE</scope>
    <source>
        <strain evidence="3">NA01583</strain>
    </source>
</reference>
<dbReference type="GO" id="GO:0005737">
    <property type="term" value="C:cytoplasm"/>
    <property type="evidence" value="ECO:0007669"/>
    <property type="project" value="TreeGrafter"/>
</dbReference>
<dbReference type="SMART" id="SM00421">
    <property type="entry name" value="HTH_LUXR"/>
    <property type="match status" value="1"/>
</dbReference>
<dbReference type="Gene3D" id="3.40.50.300">
    <property type="entry name" value="P-loop containing nucleotide triphosphate hydrolases"/>
    <property type="match status" value="1"/>
</dbReference>
<keyword evidence="2" id="KW-0067">ATP-binding</keyword>
<dbReference type="PANTHER" id="PTHR16305">
    <property type="entry name" value="TESTICULAR SOLUBLE ADENYLYL CYCLASE"/>
    <property type="match status" value="1"/>
</dbReference>
<dbReference type="InterPro" id="IPR000792">
    <property type="entry name" value="Tscrpt_reg_LuxR_C"/>
</dbReference>
<sequence>MLRGRDDELARIEAVLQRLKDHAPGGIVIIEGDKGTGKSLLLDHACRRATELRIGTALVLADEFLRIIPLMPLYASMNAVPPSLENISDASQRLITSIEHFRSRVEQHLSSGPLIIAVDDTHLADPSSLLALRTLSTQMKHRSVAWFLARRTGYGGEAIDKLFGRLRREKTTTAITLGPLDGEALHQVLVDRLGSEPPAELQELLSTTGGNPYLLTQFVEGLLEEETLRIRHGRAELTPYTDHTPFSLMGDGPPIPFPLPERLRKELTHNFSKISSRTFRLLQIGAVLGQSFDPEVCARMIGESTANCLPHLCEAMEANLIFSNGEESFEFQDRMCRQAILDSIPSPLRRSLHREAAEIMLARPATALLGVRHLALGARQGDSETITILSEKARESLAHSPKIAAELAHRCLDLVPPNSNESVDLTITALEAAFLYGPFNETTDLGRKALANVPPGPRRPRLQCALARTLLLTEQFQEVLELVEPLLDPVPGICDDVRAEARLLHMCANATRSDDGPPPWHSSPAENAPLSVFSSAVIEGRNGNIERALDALSRLRTPDTSPQPHTMHLLPLLQAGILISARETTQATRLLTLLQEESTSPEWRVLQTAARALHSELHLVEGRLETAAELAADVINTAKSLAMPSYVQICQSVLTAVALHTGDATVADDHLPHLRGATTDPESFTTPDAHARALWHTARVVEADAGPEEALRLLTANEGTLTTRHLMLIAGPTAAPWLVRLGRHLQDHALIDRIVSEAGDLADDNPSLPVFRTSHEHALGLATGDTRLLRKATESPDRWATASAHEDLAHTVREDEDPIVHLKAALSIYDGFGAKRDAARVRNHLRKWGVRQRHWSTAARPEHGWESLTETERAVALQVSMGLTNRQVAGRMFLSPHTVGFHLRQIYRKLGIHSRVDLARHVHTHSSAPTALITERTPP</sequence>
<dbReference type="GO" id="GO:0006355">
    <property type="term" value="P:regulation of DNA-templated transcription"/>
    <property type="evidence" value="ECO:0007669"/>
    <property type="project" value="InterPro"/>
</dbReference>
<dbReference type="PROSITE" id="PS50043">
    <property type="entry name" value="HTH_LUXR_2"/>
    <property type="match status" value="1"/>
</dbReference>
<keyword evidence="1" id="KW-0547">Nucleotide-binding</keyword>
<dbReference type="GO" id="GO:0004016">
    <property type="term" value="F:adenylate cyclase activity"/>
    <property type="evidence" value="ECO:0007669"/>
    <property type="project" value="TreeGrafter"/>
</dbReference>
<dbReference type="EMBL" id="MT371051">
    <property type="protein sequence ID" value="QJU69506.1"/>
    <property type="molecule type" value="Genomic_DNA"/>
</dbReference>
<dbReference type="InterPro" id="IPR016032">
    <property type="entry name" value="Sig_transdc_resp-reg_C-effctor"/>
</dbReference>
<dbReference type="Pfam" id="PF00196">
    <property type="entry name" value="GerE"/>
    <property type="match status" value="1"/>
</dbReference>
<evidence type="ECO:0000256" key="2">
    <source>
        <dbReference type="ARBA" id="ARBA00022840"/>
    </source>
</evidence>
<dbReference type="InterPro" id="IPR036388">
    <property type="entry name" value="WH-like_DNA-bd_sf"/>
</dbReference>
<organism evidence="3">
    <name type="scientific">Nocardiopsis flavescens</name>
    <dbReference type="NCBI Taxonomy" id="758803"/>
    <lineage>
        <taxon>Bacteria</taxon>
        <taxon>Bacillati</taxon>
        <taxon>Actinomycetota</taxon>
        <taxon>Actinomycetes</taxon>
        <taxon>Streptosporangiales</taxon>
        <taxon>Nocardiopsidaceae</taxon>
        <taxon>Nocardiopsis</taxon>
    </lineage>
</organism>
<protein>
    <submittedName>
        <fullName evidence="3">LooR</fullName>
    </submittedName>
</protein>
<evidence type="ECO:0000256" key="1">
    <source>
        <dbReference type="ARBA" id="ARBA00022741"/>
    </source>
</evidence>
<dbReference type="InterPro" id="IPR027417">
    <property type="entry name" value="P-loop_NTPase"/>
</dbReference>
<dbReference type="AlphaFoldDB" id="A0A6M5K9A9"/>